<dbReference type="PANTHER" id="PTHR43464:SF19">
    <property type="entry name" value="UBIQUINONE BIOSYNTHESIS O-METHYLTRANSFERASE, MITOCHONDRIAL"/>
    <property type="match status" value="1"/>
</dbReference>
<organism evidence="5 6">
    <name type="scientific">Nocardia cyriacigeorgica</name>
    <dbReference type="NCBI Taxonomy" id="135487"/>
    <lineage>
        <taxon>Bacteria</taxon>
        <taxon>Bacillati</taxon>
        <taxon>Actinomycetota</taxon>
        <taxon>Actinomycetes</taxon>
        <taxon>Mycobacteriales</taxon>
        <taxon>Nocardiaceae</taxon>
        <taxon>Nocardia</taxon>
    </lineage>
</organism>
<name>A0A2L2K0K4_9NOCA</name>
<accession>A0A2L2K0K4</accession>
<evidence type="ECO:0000259" key="4">
    <source>
        <dbReference type="Pfam" id="PF08241"/>
    </source>
</evidence>
<evidence type="ECO:0000313" key="5">
    <source>
        <dbReference type="EMBL" id="NEW36538.1"/>
    </source>
</evidence>
<evidence type="ECO:0000256" key="1">
    <source>
        <dbReference type="ARBA" id="ARBA00022603"/>
    </source>
</evidence>
<evidence type="ECO:0000313" key="6">
    <source>
        <dbReference type="Proteomes" id="UP000471166"/>
    </source>
</evidence>
<comment type="caution">
    <text evidence="5">The sequence shown here is derived from an EMBL/GenBank/DDBJ whole genome shotgun (WGS) entry which is preliminary data.</text>
</comment>
<reference evidence="5 6" key="1">
    <citation type="submission" date="2020-01" db="EMBL/GenBank/DDBJ databases">
        <title>Genetics and antimicrobial susceptibilities of Nocardia species isolated from the soil; a comparison with species isolated from humans.</title>
        <authorList>
            <person name="Carrasco G."/>
            <person name="Monzon S."/>
            <person name="Sansegundo M."/>
            <person name="Garcia E."/>
            <person name="Garrido N."/>
            <person name="Medina M.J."/>
            <person name="Villalon P."/>
            <person name="Ramirez-Arocha A.C."/>
            <person name="Jimenez P."/>
            <person name="Cuesta I."/>
            <person name="Valdezate S."/>
        </authorList>
    </citation>
    <scope>NUCLEOTIDE SEQUENCE [LARGE SCALE GENOMIC DNA]</scope>
    <source>
        <strain evidence="5 6">CNM20110626</strain>
    </source>
</reference>
<dbReference type="PANTHER" id="PTHR43464">
    <property type="entry name" value="METHYLTRANSFERASE"/>
    <property type="match status" value="1"/>
</dbReference>
<dbReference type="RefSeq" id="WP_104898389.1">
    <property type="nucleotide sequence ID" value="NZ_CP026746.1"/>
</dbReference>
<dbReference type="GO" id="GO:0008757">
    <property type="term" value="F:S-adenosylmethionine-dependent methyltransferase activity"/>
    <property type="evidence" value="ECO:0007669"/>
    <property type="project" value="InterPro"/>
</dbReference>
<keyword evidence="2 5" id="KW-0808">Transferase</keyword>
<dbReference type="Proteomes" id="UP000471166">
    <property type="component" value="Unassembled WGS sequence"/>
</dbReference>
<proteinExistence type="predicted"/>
<keyword evidence="3" id="KW-0949">S-adenosyl-L-methionine</keyword>
<sequence>MPASPASSAKAAAGVPVENDYDSFAEGYTAETENNLINGYYARPAIIALAGDVAGRQILDAGCGSGPILAALRDRGAIVTGFDASAKMVELARRRLGADAALHVADIAAPLPFPDGAFDDAIASLVLHYLEDWTAPLAELRRVLKPGGRLIVAVNHPFVFKLGYPDADYFATVKHSEEYTFDGQKAVLTYWHRPLHAITDAFTAAGFRTAVVSEPPPAPEARDVFPDTVPKSSSGRFLSFLFFVLEAS</sequence>
<dbReference type="InterPro" id="IPR013216">
    <property type="entry name" value="Methyltransf_11"/>
</dbReference>
<dbReference type="GeneID" id="57072125"/>
<evidence type="ECO:0000256" key="2">
    <source>
        <dbReference type="ARBA" id="ARBA00022679"/>
    </source>
</evidence>
<dbReference type="SUPFAM" id="SSF53335">
    <property type="entry name" value="S-adenosyl-L-methionine-dependent methyltransferases"/>
    <property type="match status" value="1"/>
</dbReference>
<dbReference type="Pfam" id="PF08241">
    <property type="entry name" value="Methyltransf_11"/>
    <property type="match status" value="1"/>
</dbReference>
<keyword evidence="1 5" id="KW-0489">Methyltransferase</keyword>
<dbReference type="InterPro" id="IPR029063">
    <property type="entry name" value="SAM-dependent_MTases_sf"/>
</dbReference>
<dbReference type="EMBL" id="JAAGVB010000082">
    <property type="protein sequence ID" value="NEW36538.1"/>
    <property type="molecule type" value="Genomic_DNA"/>
</dbReference>
<evidence type="ECO:0000256" key="3">
    <source>
        <dbReference type="ARBA" id="ARBA00022691"/>
    </source>
</evidence>
<protein>
    <submittedName>
        <fullName evidence="5">Methyltransferase domain-containing protein</fullName>
    </submittedName>
</protein>
<dbReference type="AlphaFoldDB" id="A0A2L2K0K4"/>
<gene>
    <name evidence="5" type="ORF">GV791_28855</name>
</gene>
<dbReference type="Gene3D" id="3.40.50.150">
    <property type="entry name" value="Vaccinia Virus protein VP39"/>
    <property type="match status" value="1"/>
</dbReference>
<dbReference type="CDD" id="cd02440">
    <property type="entry name" value="AdoMet_MTases"/>
    <property type="match status" value="1"/>
</dbReference>
<dbReference type="GO" id="GO:0032259">
    <property type="term" value="P:methylation"/>
    <property type="evidence" value="ECO:0007669"/>
    <property type="project" value="UniProtKB-KW"/>
</dbReference>
<feature type="domain" description="Methyltransferase type 11" evidence="4">
    <location>
        <begin position="59"/>
        <end position="152"/>
    </location>
</feature>